<name>A0ABM9ADX7_9GAMM</name>
<keyword evidence="7 9" id="KW-0456">Lyase</keyword>
<sequence length="602" mass="64239">MINTTVAKVTARIAQRSEDSRGRYEDKVKTARHSGVTRNRLSCGNLAHGFAACGDDQKQLLAANGAANIGIISAYNDMLSAHQPYFDYPAQIKRVAAEAGASCQFAGGVPAMCDGVTQGRDGMELSLLSREVVAMSTAIALSHDMFDGAMMLGICDKIVPGLLIGALSFGHLPAIFVPAGPMGSGIPNAEKAKVRQQFAKGEVSKERMLEVESASYHSAGTCTFYGTANSNQMLMEIMGLQLPGSSFVSPMSELRPELTDYATQQLLRNIDNKAVPLAQIVDCKNIVNGLIGLLATGGSTNHLIHMVAMAAAAGFIIDWQDIAELSAVVPLLCRIYPNGQADINHFHQAGGMAFLIRELIDAGLLHDDVYTVCGEQGMDRYRQIPALDKVLVWQDCPTDSGDKQVLTTVAEPFATTGGLKLLQGNIGRSVIKLSAVVEQHRFVRAPAKIFESQKALKNAFDQGLLNTDFIAVVRYQGPKANGMPELHQLMTVLGALQDAGHKVALITDGRMSGASGKVPAAMHMVPEALAGGIISKIAEGDMITLDGENGSLTVDVSEQVLAARTVIVPDISANNNGMGRELFAPMRELMNSAEEGATLFRW</sequence>
<keyword evidence="4 9" id="KW-0408">Iron</keyword>
<evidence type="ECO:0000256" key="9">
    <source>
        <dbReference type="HAMAP-Rule" id="MF_02094"/>
    </source>
</evidence>
<keyword evidence="2 9" id="KW-0004">4Fe-4S</keyword>
<evidence type="ECO:0000256" key="10">
    <source>
        <dbReference type="NCBIfam" id="TIGR01196"/>
    </source>
</evidence>
<dbReference type="Pfam" id="PF00920">
    <property type="entry name" value="ILVD_EDD_N"/>
    <property type="match status" value="1"/>
</dbReference>
<keyword evidence="5 9" id="KW-0411">Iron-sulfur</keyword>
<dbReference type="Pfam" id="PF24877">
    <property type="entry name" value="ILV_EDD_C"/>
    <property type="match status" value="1"/>
</dbReference>
<reference evidence="13" key="1">
    <citation type="submission" date="2021-12" db="EMBL/GenBank/DDBJ databases">
        <authorList>
            <person name="Rodrigo-Torres L."/>
            <person name="Arahal R. D."/>
            <person name="Lucena T."/>
        </authorList>
    </citation>
    <scope>NUCLEOTIDE SEQUENCE</scope>
    <source>
        <strain evidence="13">CECT 8267</strain>
    </source>
</reference>
<feature type="binding site" evidence="9">
    <location>
        <position position="222"/>
    </location>
    <ligand>
        <name>[4Fe-4S] cluster</name>
        <dbReference type="ChEBI" id="CHEBI:49883"/>
    </ligand>
</feature>
<dbReference type="InterPro" id="IPR000581">
    <property type="entry name" value="ILV_EDD_N"/>
</dbReference>
<dbReference type="SUPFAM" id="SSF143975">
    <property type="entry name" value="IlvD/EDD N-terminal domain-like"/>
    <property type="match status" value="1"/>
</dbReference>
<dbReference type="PROSITE" id="PS00887">
    <property type="entry name" value="ILVD_EDD_2"/>
    <property type="match status" value="1"/>
</dbReference>
<comment type="similarity">
    <text evidence="1 9">Belongs to the IlvD/Edd family.</text>
</comment>
<feature type="binding site" evidence="9">
    <location>
        <position position="155"/>
    </location>
    <ligand>
        <name>[4Fe-4S] cluster</name>
        <dbReference type="ChEBI" id="CHEBI:49883"/>
    </ligand>
</feature>
<dbReference type="EMBL" id="CAKLPX010000001">
    <property type="protein sequence ID" value="CAH0990916.1"/>
    <property type="molecule type" value="Genomic_DNA"/>
</dbReference>
<dbReference type="SUPFAM" id="SSF52016">
    <property type="entry name" value="LeuD/IlvD-like"/>
    <property type="match status" value="1"/>
</dbReference>
<comment type="function">
    <text evidence="9">Catalyzes the dehydration of 6-phospho-D-gluconate to 2-dehydro-3-deoxy-6-phospho-D-gluconate.</text>
</comment>
<dbReference type="NCBIfam" id="TIGR01196">
    <property type="entry name" value="edd"/>
    <property type="match status" value="1"/>
</dbReference>
<accession>A0ABM9ADX7</accession>
<comment type="catalytic activity">
    <reaction evidence="9">
        <text>6-phospho-D-gluconate = 2-dehydro-3-deoxy-6-phospho-D-gluconate + H2O</text>
        <dbReference type="Rhea" id="RHEA:17277"/>
        <dbReference type="ChEBI" id="CHEBI:15377"/>
        <dbReference type="ChEBI" id="CHEBI:57569"/>
        <dbReference type="ChEBI" id="CHEBI:58759"/>
        <dbReference type="EC" id="4.2.1.12"/>
    </reaction>
</comment>
<dbReference type="GO" id="GO:0004456">
    <property type="term" value="F:phosphogluconate dehydratase activity"/>
    <property type="evidence" value="ECO:0007669"/>
    <property type="project" value="UniProtKB-EC"/>
</dbReference>
<keyword evidence="3 9" id="KW-0479">Metal-binding</keyword>
<dbReference type="InterPro" id="IPR037237">
    <property type="entry name" value="IlvD/EDD_N"/>
</dbReference>
<evidence type="ECO:0000259" key="11">
    <source>
        <dbReference type="Pfam" id="PF00920"/>
    </source>
</evidence>
<dbReference type="Proteomes" id="UP000838100">
    <property type="component" value="Unassembled WGS sequence"/>
</dbReference>
<organism evidence="13 14">
    <name type="scientific">Sinobacterium norvegicum</name>
    <dbReference type="NCBI Taxonomy" id="1641715"/>
    <lineage>
        <taxon>Bacteria</taxon>
        <taxon>Pseudomonadati</taxon>
        <taxon>Pseudomonadota</taxon>
        <taxon>Gammaproteobacteria</taxon>
        <taxon>Cellvibrionales</taxon>
        <taxon>Spongiibacteraceae</taxon>
        <taxon>Sinobacterium</taxon>
    </lineage>
</organism>
<comment type="pathway">
    <text evidence="9">Carbohydrate metabolism; Entner-Doudoroff pathway.</text>
</comment>
<feature type="domain" description="Dihydroxy-acid/6-phosphogluconate dehydratase N-terminal" evidence="11">
    <location>
        <begin position="68"/>
        <end position="376"/>
    </location>
</feature>
<evidence type="ECO:0000313" key="13">
    <source>
        <dbReference type="EMBL" id="CAH0990916.1"/>
    </source>
</evidence>
<dbReference type="InterPro" id="IPR042096">
    <property type="entry name" value="Dihydro-acid_dehy_C"/>
</dbReference>
<evidence type="ECO:0000256" key="1">
    <source>
        <dbReference type="ARBA" id="ARBA00006486"/>
    </source>
</evidence>
<evidence type="ECO:0000256" key="7">
    <source>
        <dbReference type="ARBA" id="ARBA00023239"/>
    </source>
</evidence>
<dbReference type="InterPro" id="IPR004786">
    <property type="entry name" value="6-phosphgluc_deHydtase"/>
</dbReference>
<evidence type="ECO:0000256" key="8">
    <source>
        <dbReference type="ARBA" id="ARBA00023277"/>
    </source>
</evidence>
<dbReference type="HAMAP" id="MF_02094">
    <property type="entry name" value="Edd"/>
    <property type="match status" value="1"/>
</dbReference>
<dbReference type="PANTHER" id="PTHR43661:SF1">
    <property type="entry name" value="PHOSPHOGLUCONATE DEHYDRATASE"/>
    <property type="match status" value="1"/>
</dbReference>
<evidence type="ECO:0000256" key="5">
    <source>
        <dbReference type="ARBA" id="ARBA00023014"/>
    </source>
</evidence>
<dbReference type="Gene3D" id="3.50.30.80">
    <property type="entry name" value="IlvD/EDD C-terminal domain-like"/>
    <property type="match status" value="1"/>
</dbReference>
<dbReference type="PROSITE" id="PS00886">
    <property type="entry name" value="ILVD_EDD_1"/>
    <property type="match status" value="1"/>
</dbReference>
<dbReference type="EC" id="4.2.1.12" evidence="9 10"/>
<evidence type="ECO:0000259" key="12">
    <source>
        <dbReference type="Pfam" id="PF24877"/>
    </source>
</evidence>
<keyword evidence="14" id="KW-1185">Reference proteome</keyword>
<evidence type="ECO:0000256" key="2">
    <source>
        <dbReference type="ARBA" id="ARBA00022485"/>
    </source>
</evidence>
<evidence type="ECO:0000256" key="3">
    <source>
        <dbReference type="ARBA" id="ARBA00022723"/>
    </source>
</evidence>
<comment type="caution">
    <text evidence="13">The sequence shown here is derived from an EMBL/GenBank/DDBJ whole genome shotgun (WGS) entry which is preliminary data.</text>
</comment>
<proteinExistence type="inferred from homology"/>
<evidence type="ECO:0000256" key="4">
    <source>
        <dbReference type="ARBA" id="ARBA00023004"/>
    </source>
</evidence>
<feature type="domain" description="Dihydroxy-acid/6-phosphogluconate dehydratase C-terminal" evidence="12">
    <location>
        <begin position="404"/>
        <end position="597"/>
    </location>
</feature>
<dbReference type="InterPro" id="IPR020558">
    <property type="entry name" value="DiOHA_6PGluconate_deHydtase_CS"/>
</dbReference>
<evidence type="ECO:0000313" key="14">
    <source>
        <dbReference type="Proteomes" id="UP000838100"/>
    </source>
</evidence>
<keyword evidence="6 9" id="KW-0311">Gluconate utilization</keyword>
<protein>
    <recommendedName>
        <fullName evidence="9 10">Phosphogluconate dehydratase</fullName>
        <ecNumber evidence="9 10">4.2.1.12</ecNumber>
    </recommendedName>
</protein>
<dbReference type="InterPro" id="IPR056740">
    <property type="entry name" value="ILV_EDD_C"/>
</dbReference>
<evidence type="ECO:0000256" key="6">
    <source>
        <dbReference type="ARBA" id="ARBA00023064"/>
    </source>
</evidence>
<comment type="cofactor">
    <cofactor evidence="9">
        <name>[4Fe-4S] cluster</name>
        <dbReference type="ChEBI" id="CHEBI:49883"/>
    </cofactor>
    <text evidence="9">Binds 1 [4Fe-4S] cluster.</text>
</comment>
<dbReference type="PANTHER" id="PTHR43661">
    <property type="entry name" value="D-XYLONATE DEHYDRATASE"/>
    <property type="match status" value="1"/>
</dbReference>
<gene>
    <name evidence="9 13" type="primary">edd</name>
    <name evidence="13" type="ORF">SIN8267_01017</name>
</gene>
<keyword evidence="8 9" id="KW-0119">Carbohydrate metabolism</keyword>